<evidence type="ECO:0000256" key="1">
    <source>
        <dbReference type="SAM" id="SignalP"/>
    </source>
</evidence>
<gene>
    <name evidence="2" type="ORF">ARC20_03790</name>
</gene>
<name>A0A0R0AP30_9GAMM</name>
<evidence type="ECO:0000313" key="3">
    <source>
        <dbReference type="Proteomes" id="UP000051802"/>
    </source>
</evidence>
<evidence type="ECO:0000313" key="2">
    <source>
        <dbReference type="EMBL" id="KRG46975.1"/>
    </source>
</evidence>
<dbReference type="AlphaFoldDB" id="A0A0R0AP30"/>
<keyword evidence="1" id="KW-0732">Signal</keyword>
<feature type="signal peptide" evidence="1">
    <location>
        <begin position="1"/>
        <end position="23"/>
    </location>
</feature>
<dbReference type="Proteomes" id="UP000051802">
    <property type="component" value="Unassembled WGS sequence"/>
</dbReference>
<protein>
    <submittedName>
        <fullName evidence="2">ABC transporter permease</fullName>
    </submittedName>
</protein>
<dbReference type="EMBL" id="LLXU01000049">
    <property type="protein sequence ID" value="KRG46975.1"/>
    <property type="molecule type" value="Genomic_DNA"/>
</dbReference>
<accession>A0A0R0AP30</accession>
<dbReference type="Pfam" id="PF10670">
    <property type="entry name" value="DUF4198"/>
    <property type="match status" value="1"/>
</dbReference>
<feature type="chain" id="PRO_5006391083" evidence="1">
    <location>
        <begin position="24"/>
        <end position="271"/>
    </location>
</feature>
<reference evidence="2 3" key="1">
    <citation type="submission" date="2015-10" db="EMBL/GenBank/DDBJ databases">
        <title>Genome sequencing and analysis of members of genus Stenotrophomonas.</title>
        <authorList>
            <person name="Patil P.P."/>
            <person name="Midha S."/>
            <person name="Patil P.B."/>
        </authorList>
    </citation>
    <scope>NUCLEOTIDE SEQUENCE [LARGE SCALE GENOMIC DNA]</scope>
    <source>
        <strain evidence="2 3">JCM 16536</strain>
    </source>
</reference>
<comment type="caution">
    <text evidence="2">The sequence shown here is derived from an EMBL/GenBank/DDBJ whole genome shotgun (WGS) entry which is preliminary data.</text>
</comment>
<dbReference type="RefSeq" id="WP_057643754.1">
    <property type="nucleotide sequence ID" value="NZ_LLXU01000049.1"/>
</dbReference>
<keyword evidence="3" id="KW-1185">Reference proteome</keyword>
<dbReference type="STRING" id="676599.ARC20_03790"/>
<sequence>MKRSALTVLAATALLALAPAALAHKAWLLPSQTVIAGENPWISVDAAVSNDLFYLNHVPLRLDGLVITAPDGSQVQPQNPATGKFRSVFDVELAQAGTYRLSVINSGLMASWKQDDGKPKRWRGNEASFATEVPKNAKDLQVSQQLGRVETFVTNGAPNQTALKPSGQGLELVPVTHPNDLFAGEAAKFKLQVDGKPAAGLEVEIIRGATRYRNAQDEIKVTTDAQGNFSVTWPEAGMYWLEVTTQDSKTSVKQAKQRRLSYVATLEVLPQ</sequence>
<proteinExistence type="predicted"/>
<dbReference type="OrthoDB" id="5943at2"/>
<dbReference type="InterPro" id="IPR019613">
    <property type="entry name" value="DUF4198"/>
</dbReference>
<organism evidence="2 3">
    <name type="scientific">Stenotrophomonas panacihumi</name>
    <dbReference type="NCBI Taxonomy" id="676599"/>
    <lineage>
        <taxon>Bacteria</taxon>
        <taxon>Pseudomonadati</taxon>
        <taxon>Pseudomonadota</taxon>
        <taxon>Gammaproteobacteria</taxon>
        <taxon>Lysobacterales</taxon>
        <taxon>Lysobacteraceae</taxon>
        <taxon>Stenotrophomonas</taxon>
    </lineage>
</organism>